<dbReference type="PANTHER" id="PTHR11070">
    <property type="entry name" value="UVRD / RECB / PCRA DNA HELICASE FAMILY MEMBER"/>
    <property type="match status" value="1"/>
</dbReference>
<comment type="caution">
    <text evidence="19">The sequence shown here is derived from an EMBL/GenBank/DDBJ whole genome shotgun (WGS) entry which is preliminary data.</text>
</comment>
<evidence type="ECO:0000256" key="15">
    <source>
        <dbReference type="PROSITE-ProRule" id="PRU00560"/>
    </source>
</evidence>
<evidence type="ECO:0000256" key="10">
    <source>
        <dbReference type="ARBA" id="ARBA00023204"/>
    </source>
</evidence>
<dbReference type="InterPro" id="IPR014016">
    <property type="entry name" value="UvrD-like_ATP-bd"/>
</dbReference>
<evidence type="ECO:0000256" key="12">
    <source>
        <dbReference type="ARBA" id="ARBA00034617"/>
    </source>
</evidence>
<name>A0A0G0L0D9_9BACT</name>
<evidence type="ECO:0000256" key="2">
    <source>
        <dbReference type="ARBA" id="ARBA00022722"/>
    </source>
</evidence>
<proteinExistence type="inferred from homology"/>
<dbReference type="PROSITE" id="PS51217">
    <property type="entry name" value="UVRD_HELICASE_CTER"/>
    <property type="match status" value="1"/>
</dbReference>
<evidence type="ECO:0000256" key="11">
    <source>
        <dbReference type="ARBA" id="ARBA00023235"/>
    </source>
</evidence>
<keyword evidence="16" id="KW-0175">Coiled coil</keyword>
<evidence type="ECO:0000256" key="4">
    <source>
        <dbReference type="ARBA" id="ARBA00022763"/>
    </source>
</evidence>
<dbReference type="CDD" id="cd17932">
    <property type="entry name" value="DEXQc_UvrD"/>
    <property type="match status" value="1"/>
</dbReference>
<dbReference type="Pfam" id="PF13361">
    <property type="entry name" value="UvrD_C"/>
    <property type="match status" value="1"/>
</dbReference>
<dbReference type="PROSITE" id="PS51198">
    <property type="entry name" value="UVRD_HELICASE_ATP_BIND"/>
    <property type="match status" value="1"/>
</dbReference>
<dbReference type="InterPro" id="IPR014017">
    <property type="entry name" value="DNA_helicase_UvrD-like_C"/>
</dbReference>
<evidence type="ECO:0000313" key="20">
    <source>
        <dbReference type="Proteomes" id="UP000034710"/>
    </source>
</evidence>
<dbReference type="GO" id="GO:0005524">
    <property type="term" value="F:ATP binding"/>
    <property type="evidence" value="ECO:0007669"/>
    <property type="project" value="UniProtKB-UniRule"/>
</dbReference>
<evidence type="ECO:0000256" key="1">
    <source>
        <dbReference type="ARBA" id="ARBA00009922"/>
    </source>
</evidence>
<dbReference type="SUPFAM" id="SSF52980">
    <property type="entry name" value="Restriction endonuclease-like"/>
    <property type="match status" value="1"/>
</dbReference>
<keyword evidence="4" id="KW-0227">DNA damage</keyword>
<dbReference type="Pfam" id="PF12705">
    <property type="entry name" value="PDDEXK_1"/>
    <property type="match status" value="1"/>
</dbReference>
<keyword evidence="9" id="KW-0238">DNA-binding</keyword>
<keyword evidence="2" id="KW-0540">Nuclease</keyword>
<evidence type="ECO:0000256" key="9">
    <source>
        <dbReference type="ARBA" id="ARBA00023125"/>
    </source>
</evidence>
<keyword evidence="7" id="KW-0269">Exonuclease</keyword>
<accession>A0A0G0L0D9</accession>
<protein>
    <recommendedName>
        <fullName evidence="13">DNA 3'-5' helicase</fullName>
        <ecNumber evidence="13">5.6.2.4</ecNumber>
    </recommendedName>
</protein>
<evidence type="ECO:0000259" key="18">
    <source>
        <dbReference type="PROSITE" id="PS51217"/>
    </source>
</evidence>
<dbReference type="GO" id="GO:0043138">
    <property type="term" value="F:3'-5' DNA helicase activity"/>
    <property type="evidence" value="ECO:0007669"/>
    <property type="project" value="UniProtKB-EC"/>
</dbReference>
<dbReference type="InterPro" id="IPR000212">
    <property type="entry name" value="DNA_helicase_UvrD/REP"/>
</dbReference>
<comment type="catalytic activity">
    <reaction evidence="14">
        <text>ATP + H2O = ADP + phosphate + H(+)</text>
        <dbReference type="Rhea" id="RHEA:13065"/>
        <dbReference type="ChEBI" id="CHEBI:15377"/>
        <dbReference type="ChEBI" id="CHEBI:15378"/>
        <dbReference type="ChEBI" id="CHEBI:30616"/>
        <dbReference type="ChEBI" id="CHEBI:43474"/>
        <dbReference type="ChEBI" id="CHEBI:456216"/>
        <dbReference type="EC" id="5.6.2.4"/>
    </reaction>
</comment>
<feature type="binding site" evidence="15">
    <location>
        <begin position="26"/>
        <end position="33"/>
    </location>
    <ligand>
        <name>ATP</name>
        <dbReference type="ChEBI" id="CHEBI:30616"/>
    </ligand>
</feature>
<evidence type="ECO:0000256" key="6">
    <source>
        <dbReference type="ARBA" id="ARBA00022806"/>
    </source>
</evidence>
<evidence type="ECO:0000256" key="5">
    <source>
        <dbReference type="ARBA" id="ARBA00022801"/>
    </source>
</evidence>
<evidence type="ECO:0000256" key="16">
    <source>
        <dbReference type="SAM" id="Coils"/>
    </source>
</evidence>
<keyword evidence="3 15" id="KW-0547">Nucleotide-binding</keyword>
<evidence type="ECO:0000313" key="19">
    <source>
        <dbReference type="EMBL" id="KKQ84472.1"/>
    </source>
</evidence>
<dbReference type="Proteomes" id="UP000034710">
    <property type="component" value="Unassembled WGS sequence"/>
</dbReference>
<dbReference type="GO" id="GO:0004527">
    <property type="term" value="F:exonuclease activity"/>
    <property type="evidence" value="ECO:0007669"/>
    <property type="project" value="UniProtKB-KW"/>
</dbReference>
<dbReference type="PANTHER" id="PTHR11070:SF2">
    <property type="entry name" value="ATP-DEPENDENT DNA HELICASE SRS2"/>
    <property type="match status" value="1"/>
</dbReference>
<dbReference type="Gene3D" id="1.10.486.10">
    <property type="entry name" value="PCRA, domain 4"/>
    <property type="match status" value="1"/>
</dbReference>
<evidence type="ECO:0000256" key="3">
    <source>
        <dbReference type="ARBA" id="ARBA00022741"/>
    </source>
</evidence>
<feature type="domain" description="UvrD-like helicase ATP-binding" evidence="17">
    <location>
        <begin position="5"/>
        <end position="318"/>
    </location>
</feature>
<dbReference type="AlphaFoldDB" id="A0A0G0L0D9"/>
<dbReference type="GO" id="GO:0000725">
    <property type="term" value="P:recombinational repair"/>
    <property type="evidence" value="ECO:0007669"/>
    <property type="project" value="TreeGrafter"/>
</dbReference>
<dbReference type="Gene3D" id="1.10.10.160">
    <property type="match status" value="1"/>
</dbReference>
<evidence type="ECO:0000259" key="17">
    <source>
        <dbReference type="PROSITE" id="PS51198"/>
    </source>
</evidence>
<keyword evidence="8 15" id="KW-0067">ATP-binding</keyword>
<evidence type="ECO:0000256" key="8">
    <source>
        <dbReference type="ARBA" id="ARBA00022840"/>
    </source>
</evidence>
<comment type="catalytic activity">
    <reaction evidence="12">
        <text>Couples ATP hydrolysis with the unwinding of duplex DNA by translocating in the 3'-5' direction.</text>
        <dbReference type="EC" id="5.6.2.4"/>
    </reaction>
</comment>
<dbReference type="Gene3D" id="3.40.50.300">
    <property type="entry name" value="P-loop containing nucleotide triphosphate hydrolases"/>
    <property type="match status" value="2"/>
</dbReference>
<dbReference type="SUPFAM" id="SSF52540">
    <property type="entry name" value="P-loop containing nucleoside triphosphate hydrolases"/>
    <property type="match status" value="1"/>
</dbReference>
<dbReference type="EC" id="5.6.2.4" evidence="13"/>
<reference evidence="19 20" key="1">
    <citation type="journal article" date="2015" name="Nature">
        <title>rRNA introns, odd ribosomes, and small enigmatic genomes across a large radiation of phyla.</title>
        <authorList>
            <person name="Brown C.T."/>
            <person name="Hug L.A."/>
            <person name="Thomas B.C."/>
            <person name="Sharon I."/>
            <person name="Castelle C.J."/>
            <person name="Singh A."/>
            <person name="Wilkins M.J."/>
            <person name="Williams K.H."/>
            <person name="Banfield J.F."/>
        </authorList>
    </citation>
    <scope>NUCLEOTIDE SEQUENCE [LARGE SCALE GENOMIC DNA]</scope>
</reference>
<dbReference type="Gene3D" id="3.90.320.10">
    <property type="match status" value="1"/>
</dbReference>
<sequence>MASIKKLNEEQLRAVKHKNGPLMIIAGAGTGKTTVITERVKYLIEKKLATPPEILALTFTEKAAAEMQERIDVALPLGYTQMWISTFHAFCDRILKNEALQIGLNPKYKLNTQSESIQFFRKNLFKFELEYFRPLGNPTKFIDGMLQHFSRLQDEDVKPSEYLAWVNPKSEIRNPKREKSKSVTRNPLTEEQTIELQKWQELARAYKMYDELKTKEGVMDFGDLIVKTLELFRKRPNVLKEYQKKFKYILVDEFQDTNISQNELVKLLAGKEGNITVVLDDDQSIYRFRGAAVSNALYFRKFYPKAKVITLVNNYRSDQEILDRAYSLIQFNNPDRLEVVEKINKKLISQVKYPDTVDERIEFIHSDRVENEAEVVGKEIETLTANPPSRKASEGLALYNYKDISILVRANNHAEPFMRALSRYGTPYQFLGPGRLFKQTEIVDLISYMKVLYDFDDSISMYKLLSIEYFEIPPRDLIKITNYARQKNLSLFEVSETVTDVSVSDDTKDKIGKIIKIISEQQKQINKETAGQLLYNFLNETGLILKLLSPDTPLAERRAKNISKFFDKLKTYEVEHEDASVRAVVDWIDLASELGESPLAADTDWTDINAVNILTIHSSKGLEFPVVFLVNLVSQRFPTNERREQIPIPEELIKEVLPQGDYHIQEERRLFYVGMTRAKERLYLTAADYYGEGKREKKISPFVYEAMGDKFADIKETTDDSKQLSFLEYKPTVDSRPLAASEKIHVDFLSYSQIETFKICPLHYKLKYIYKLPTPPSSSQSFGNSFHQVMKEFYDVVKKGEKPNLDLMYKILEGKWISDGYTSKAHETRSYEKIKKFLKHYLENLFDPKVLPIQTEQPFTVIMDNLKVGGKIDRVDHNGNGIHIIDYKTGANPITQKEADSDLQLSIYALAATHIPEYPFNRKPEDIKLSLYYFDTPQIVTTLRTKEQLENAKKQILDYKKQIEESDFKCSHGYLCVEMECEYKLFCRAEEK</sequence>
<keyword evidence="11" id="KW-0413">Isomerase</keyword>
<dbReference type="InterPro" id="IPR011335">
    <property type="entry name" value="Restrct_endonuc-II-like"/>
</dbReference>
<dbReference type="Pfam" id="PF00580">
    <property type="entry name" value="UvrD-helicase"/>
    <property type="match status" value="1"/>
</dbReference>
<dbReference type="InterPro" id="IPR013986">
    <property type="entry name" value="DExx_box_DNA_helicase_dom_sf"/>
</dbReference>
<dbReference type="PATRIC" id="fig|1618547.3.peg.175"/>
<keyword evidence="5 15" id="KW-0378">Hydrolase</keyword>
<dbReference type="GO" id="GO:0003677">
    <property type="term" value="F:DNA binding"/>
    <property type="evidence" value="ECO:0007669"/>
    <property type="project" value="UniProtKB-KW"/>
</dbReference>
<evidence type="ECO:0000256" key="13">
    <source>
        <dbReference type="ARBA" id="ARBA00034808"/>
    </source>
</evidence>
<comment type="similarity">
    <text evidence="1">Belongs to the helicase family. UvrD subfamily.</text>
</comment>
<evidence type="ECO:0000256" key="7">
    <source>
        <dbReference type="ARBA" id="ARBA00022839"/>
    </source>
</evidence>
<gene>
    <name evidence="19" type="ORF">UT06_C0004G0008</name>
</gene>
<dbReference type="InterPro" id="IPR011604">
    <property type="entry name" value="PDDEXK-like_dom_sf"/>
</dbReference>
<dbReference type="EMBL" id="LBVJ01000004">
    <property type="protein sequence ID" value="KKQ84472.1"/>
    <property type="molecule type" value="Genomic_DNA"/>
</dbReference>
<feature type="domain" description="UvrD-like helicase C-terminal" evidence="18">
    <location>
        <begin position="319"/>
        <end position="621"/>
    </location>
</feature>
<keyword evidence="10" id="KW-0234">DNA repair</keyword>
<evidence type="ECO:0000256" key="14">
    <source>
        <dbReference type="ARBA" id="ARBA00048988"/>
    </source>
</evidence>
<dbReference type="InterPro" id="IPR038726">
    <property type="entry name" value="PDDEXK_AddAB-type"/>
</dbReference>
<keyword evidence="6 15" id="KW-0347">Helicase</keyword>
<organism evidence="19 20">
    <name type="scientific">Candidatus Woesebacteria bacterium GW2011_GWA1_38_8</name>
    <dbReference type="NCBI Taxonomy" id="1618547"/>
    <lineage>
        <taxon>Bacteria</taxon>
        <taxon>Candidatus Woeseibacteriota</taxon>
    </lineage>
</organism>
<dbReference type="InterPro" id="IPR027417">
    <property type="entry name" value="P-loop_NTPase"/>
</dbReference>
<feature type="coiled-coil region" evidence="16">
    <location>
        <begin position="942"/>
        <end position="969"/>
    </location>
</feature>